<name>A0A131ZBF6_RHIAP</name>
<dbReference type="AlphaFoldDB" id="A0A131ZBF6"/>
<keyword evidence="2" id="KW-0812">Transmembrane</keyword>
<evidence type="ECO:0000256" key="1">
    <source>
        <dbReference type="SAM" id="MobiDB-lite"/>
    </source>
</evidence>
<feature type="transmembrane region" description="Helical" evidence="2">
    <location>
        <begin position="303"/>
        <end position="323"/>
    </location>
</feature>
<dbReference type="EMBL" id="GEDV01000417">
    <property type="protein sequence ID" value="JAP88140.1"/>
    <property type="molecule type" value="Transcribed_RNA"/>
</dbReference>
<feature type="non-terminal residue" evidence="3">
    <location>
        <position position="1"/>
    </location>
</feature>
<reference evidence="3" key="1">
    <citation type="journal article" date="2016" name="Ticks Tick Borne Dis.">
        <title>De novo assembly and annotation of the salivary gland transcriptome of Rhipicephalus appendiculatus male and female ticks during blood feeding.</title>
        <authorList>
            <person name="de Castro M.H."/>
            <person name="de Klerk D."/>
            <person name="Pienaar R."/>
            <person name="Latif A.A."/>
            <person name="Rees D.J."/>
            <person name="Mans B.J."/>
        </authorList>
    </citation>
    <scope>NUCLEOTIDE SEQUENCE</scope>
    <source>
        <tissue evidence="3">Salivary glands</tissue>
    </source>
</reference>
<sequence>ENEAAVDRRSLTGGTKQRSRQAPQSPRETGAQVMAASEPRQTEAVQSRADEKWVFLQDGGDAAKELLLDEQDGGARGEKECLGNAAEGQGGTLDVAKFLCWCRSAWKDLPVRNDIWDDVRMYALGIAVPLNTVLHLLTEMSSSSEWTALHILFTCLGDFTMAVLCAAVFSYTTRFISLLAAKASVVKRLHVNALLFGLLVTNVVVLLAACFACLHEVIAGLKVCPWTQRQKYFAWYLQLPVDMVRGPTLMAAVVLAPSLVLLMKTDVAATFRTYALHRRETKEARELFNKRWVDPLKRELKNAFIMIICMFVFFGIISILALIKKEARARQAAPAASDDM</sequence>
<feature type="transmembrane region" description="Helical" evidence="2">
    <location>
        <begin position="235"/>
        <end position="256"/>
    </location>
</feature>
<organism evidence="3">
    <name type="scientific">Rhipicephalus appendiculatus</name>
    <name type="common">Brown ear tick</name>
    <dbReference type="NCBI Taxonomy" id="34631"/>
    <lineage>
        <taxon>Eukaryota</taxon>
        <taxon>Metazoa</taxon>
        <taxon>Ecdysozoa</taxon>
        <taxon>Arthropoda</taxon>
        <taxon>Chelicerata</taxon>
        <taxon>Arachnida</taxon>
        <taxon>Acari</taxon>
        <taxon>Parasitiformes</taxon>
        <taxon>Ixodida</taxon>
        <taxon>Ixodoidea</taxon>
        <taxon>Ixodidae</taxon>
        <taxon>Rhipicephalinae</taxon>
        <taxon>Rhipicephalus</taxon>
        <taxon>Rhipicephalus</taxon>
    </lineage>
</organism>
<feature type="region of interest" description="Disordered" evidence="1">
    <location>
        <begin position="1"/>
        <end position="44"/>
    </location>
</feature>
<evidence type="ECO:0008006" key="4">
    <source>
        <dbReference type="Google" id="ProtNLM"/>
    </source>
</evidence>
<feature type="transmembrane region" description="Helical" evidence="2">
    <location>
        <begin position="191"/>
        <end position="214"/>
    </location>
</feature>
<evidence type="ECO:0000313" key="3">
    <source>
        <dbReference type="EMBL" id="JAP88140.1"/>
    </source>
</evidence>
<protein>
    <recommendedName>
        <fullName evidence="4">Transmembrane protein</fullName>
    </recommendedName>
</protein>
<accession>A0A131ZBF6</accession>
<proteinExistence type="predicted"/>
<feature type="non-terminal residue" evidence="3">
    <location>
        <position position="340"/>
    </location>
</feature>
<keyword evidence="2" id="KW-0472">Membrane</keyword>
<feature type="compositionally biased region" description="Basic and acidic residues" evidence="1">
    <location>
        <begin position="1"/>
        <end position="10"/>
    </location>
</feature>
<feature type="compositionally biased region" description="Polar residues" evidence="1">
    <location>
        <begin position="12"/>
        <end position="27"/>
    </location>
</feature>
<keyword evidence="2" id="KW-1133">Transmembrane helix</keyword>
<feature type="transmembrane region" description="Helical" evidence="2">
    <location>
        <begin position="149"/>
        <end position="171"/>
    </location>
</feature>
<evidence type="ECO:0000256" key="2">
    <source>
        <dbReference type="SAM" id="Phobius"/>
    </source>
</evidence>
<feature type="transmembrane region" description="Helical" evidence="2">
    <location>
        <begin position="119"/>
        <end position="137"/>
    </location>
</feature>